<comment type="caution">
    <text evidence="11">The sequence shown here is derived from an EMBL/GenBank/DDBJ whole genome shotgun (WGS) entry which is preliminary data.</text>
</comment>
<evidence type="ECO:0000256" key="3">
    <source>
        <dbReference type="ARBA" id="ARBA00022573"/>
    </source>
</evidence>
<dbReference type="Pfam" id="PF07685">
    <property type="entry name" value="GATase_3"/>
    <property type="match status" value="1"/>
</dbReference>
<keyword evidence="6" id="KW-0067">ATP-binding</keyword>
<dbReference type="SUPFAM" id="SSF52540">
    <property type="entry name" value="P-loop containing nucleoside triphosphate hydrolases"/>
    <property type="match status" value="1"/>
</dbReference>
<comment type="pathway">
    <text evidence="2">Cofactor biosynthesis; adenosylcobalamin biosynthesis.</text>
</comment>
<dbReference type="InterPro" id="IPR029062">
    <property type="entry name" value="Class_I_gatase-like"/>
</dbReference>
<feature type="domain" description="CobQ/CobB/MinD/ParA nucleotide binding" evidence="9">
    <location>
        <begin position="8"/>
        <end position="187"/>
    </location>
</feature>
<comment type="cofactor">
    <cofactor evidence="1">
        <name>Mg(2+)</name>
        <dbReference type="ChEBI" id="CHEBI:18420"/>
    </cofactor>
</comment>
<dbReference type="InterPro" id="IPR004484">
    <property type="entry name" value="CbiA/CobB_synth"/>
</dbReference>
<protein>
    <submittedName>
        <fullName evidence="11">Cobyrinate a,c-diamide synthase</fullName>
    </submittedName>
</protein>
<organism evidence="11 12">
    <name type="scientific">Falsiporphyromonas endometrii</name>
    <dbReference type="NCBI Taxonomy" id="1387297"/>
    <lineage>
        <taxon>Bacteria</taxon>
        <taxon>Pseudomonadati</taxon>
        <taxon>Bacteroidota</taxon>
        <taxon>Bacteroidia</taxon>
        <taxon>Bacteroidales</taxon>
        <taxon>Porphyromonadaceae</taxon>
        <taxon>Falsiporphyromonas</taxon>
    </lineage>
</organism>
<dbReference type="SUPFAM" id="SSF52317">
    <property type="entry name" value="Class I glutamine amidotransferase-like"/>
    <property type="match status" value="1"/>
</dbReference>
<dbReference type="PANTHER" id="PTHR43873">
    <property type="entry name" value="COBYRINATE A,C-DIAMIDE SYNTHASE"/>
    <property type="match status" value="1"/>
</dbReference>
<evidence type="ECO:0000313" key="12">
    <source>
        <dbReference type="Proteomes" id="UP001596020"/>
    </source>
</evidence>
<dbReference type="Pfam" id="PF01656">
    <property type="entry name" value="CbiA"/>
    <property type="match status" value="1"/>
</dbReference>
<evidence type="ECO:0000256" key="1">
    <source>
        <dbReference type="ARBA" id="ARBA00001946"/>
    </source>
</evidence>
<proteinExistence type="predicted"/>
<dbReference type="NCBIfam" id="NF002204">
    <property type="entry name" value="PRK01077.1"/>
    <property type="match status" value="1"/>
</dbReference>
<keyword evidence="8" id="KW-0315">Glutamine amidotransferase</keyword>
<evidence type="ECO:0000256" key="5">
    <source>
        <dbReference type="ARBA" id="ARBA00022741"/>
    </source>
</evidence>
<dbReference type="NCBIfam" id="TIGR00379">
    <property type="entry name" value="cobB"/>
    <property type="match status" value="1"/>
</dbReference>
<dbReference type="InterPro" id="IPR011698">
    <property type="entry name" value="GATase_3"/>
</dbReference>
<evidence type="ECO:0000256" key="7">
    <source>
        <dbReference type="ARBA" id="ARBA00022842"/>
    </source>
</evidence>
<dbReference type="RefSeq" id="WP_380077571.1">
    <property type="nucleotide sequence ID" value="NZ_JBHSGO010000039.1"/>
</dbReference>
<keyword evidence="4" id="KW-0436">Ligase</keyword>
<feature type="domain" description="CobB/CobQ-like glutamine amidotransferase" evidence="10">
    <location>
        <begin position="250"/>
        <end position="425"/>
    </location>
</feature>
<evidence type="ECO:0000256" key="6">
    <source>
        <dbReference type="ARBA" id="ARBA00022840"/>
    </source>
</evidence>
<evidence type="ECO:0000256" key="8">
    <source>
        <dbReference type="ARBA" id="ARBA00022962"/>
    </source>
</evidence>
<dbReference type="CDD" id="cd05388">
    <property type="entry name" value="CobB_N"/>
    <property type="match status" value="1"/>
</dbReference>
<dbReference type="PROSITE" id="PS51274">
    <property type="entry name" value="GATASE_COBBQ"/>
    <property type="match status" value="1"/>
</dbReference>
<dbReference type="PANTHER" id="PTHR43873:SF1">
    <property type="entry name" value="COBYRINATE A,C-DIAMIDE SYNTHASE"/>
    <property type="match status" value="1"/>
</dbReference>
<accession>A0ABV9K5Q9</accession>
<keyword evidence="3" id="KW-0169">Cobalamin biosynthesis</keyword>
<evidence type="ECO:0000259" key="10">
    <source>
        <dbReference type="Pfam" id="PF07685"/>
    </source>
</evidence>
<reference evidence="12" key="1">
    <citation type="journal article" date="2019" name="Int. J. Syst. Evol. Microbiol.">
        <title>The Global Catalogue of Microorganisms (GCM) 10K type strain sequencing project: providing services to taxonomists for standard genome sequencing and annotation.</title>
        <authorList>
            <consortium name="The Broad Institute Genomics Platform"/>
            <consortium name="The Broad Institute Genome Sequencing Center for Infectious Disease"/>
            <person name="Wu L."/>
            <person name="Ma J."/>
        </authorList>
    </citation>
    <scope>NUCLEOTIDE SEQUENCE [LARGE SCALE GENOMIC DNA]</scope>
    <source>
        <strain evidence="12">CGMCC 4.7357</strain>
    </source>
</reference>
<evidence type="ECO:0000313" key="11">
    <source>
        <dbReference type="EMBL" id="MFC4665442.1"/>
    </source>
</evidence>
<evidence type="ECO:0000256" key="2">
    <source>
        <dbReference type="ARBA" id="ARBA00004953"/>
    </source>
</evidence>
<dbReference type="Gene3D" id="3.40.50.880">
    <property type="match status" value="1"/>
</dbReference>
<sequence length="435" mass="49668">MKHIPQFLIAAPTSGSGKTTISRALMALFSSKGYCVQPFKCGPDYIDTKYHEVVCGRPSVNLDTYMATPSHVKEVYSYYTQDAEISVIEGMMGLFDGYSRDKGSSAEISQLLGLPVILVVDAKAAAYSIAPLLWGFTRYRKNVRIRGVIFNRVGSESHFRILQDLCDEIKLECFGYIPNDKALDQPSRYLGLDFSHQESLQEQAHLVSLLEQHVDWKRLLKVTKRPRPSGSNLFDKIKWQDKKILVAENDESFSFLYTEHLDILRRMGHVEFFNPEEDQLIPQDIDLLYLPGGYPEKHLEVLYAAKNTRSSIKKYAEAGGRILAECGGMMYLSEAIIPERGDSVEMVGIFDHTVSCRKKDRKLSLGYRNFSYMGQRLKGHEFHYSQFVEQPKSIASVYNAKEIKVSTPVLRYKNTIAGYTHLYWGDADIWKLFEE</sequence>
<dbReference type="Gene3D" id="3.40.50.300">
    <property type="entry name" value="P-loop containing nucleotide triphosphate hydrolases"/>
    <property type="match status" value="1"/>
</dbReference>
<evidence type="ECO:0000259" key="9">
    <source>
        <dbReference type="Pfam" id="PF01656"/>
    </source>
</evidence>
<dbReference type="Proteomes" id="UP001596020">
    <property type="component" value="Unassembled WGS sequence"/>
</dbReference>
<dbReference type="InterPro" id="IPR002586">
    <property type="entry name" value="CobQ/CobB/MinD/ParA_Nub-bd_dom"/>
</dbReference>
<keyword evidence="12" id="KW-1185">Reference proteome</keyword>
<keyword evidence="5" id="KW-0547">Nucleotide-binding</keyword>
<evidence type="ECO:0000256" key="4">
    <source>
        <dbReference type="ARBA" id="ARBA00022598"/>
    </source>
</evidence>
<keyword evidence="7" id="KW-0460">Magnesium</keyword>
<dbReference type="InterPro" id="IPR027417">
    <property type="entry name" value="P-loop_NTPase"/>
</dbReference>
<name>A0ABV9K5Q9_9PORP</name>
<gene>
    <name evidence="11" type="ORF">ACFO3G_02260</name>
</gene>
<dbReference type="EMBL" id="JBHSGO010000039">
    <property type="protein sequence ID" value="MFC4665442.1"/>
    <property type="molecule type" value="Genomic_DNA"/>
</dbReference>